<dbReference type="PATRIC" id="fig|1173020.3.peg.6733"/>
<dbReference type="PRINTS" id="PR00081">
    <property type="entry name" value="GDHRDH"/>
</dbReference>
<dbReference type="InterPro" id="IPR051468">
    <property type="entry name" value="Fungal_SecMetab_SDRs"/>
</dbReference>
<dbReference type="AlphaFoldDB" id="K9UR28"/>
<dbReference type="Pfam" id="PF00106">
    <property type="entry name" value="adh_short"/>
    <property type="match status" value="1"/>
</dbReference>
<dbReference type="GO" id="GO:0016491">
    <property type="term" value="F:oxidoreductase activity"/>
    <property type="evidence" value="ECO:0007669"/>
    <property type="project" value="TreeGrafter"/>
</dbReference>
<dbReference type="InterPro" id="IPR036291">
    <property type="entry name" value="NAD(P)-bd_dom_sf"/>
</dbReference>
<dbReference type="OrthoDB" id="9785826at2"/>
<dbReference type="HOGENOM" id="CLU_010194_9_7_3"/>
<dbReference type="SUPFAM" id="SSF51735">
    <property type="entry name" value="NAD(P)-binding Rossmann-fold domains"/>
    <property type="match status" value="1"/>
</dbReference>
<name>K9UR28_CHAP6</name>
<dbReference type="Gene3D" id="3.40.50.720">
    <property type="entry name" value="NAD(P)-binding Rossmann-like Domain"/>
    <property type="match status" value="1"/>
</dbReference>
<dbReference type="PANTHER" id="PTHR43544">
    <property type="entry name" value="SHORT-CHAIN DEHYDROGENASE/REDUCTASE"/>
    <property type="match status" value="1"/>
</dbReference>
<dbReference type="eggNOG" id="COG1028">
    <property type="taxonomic scope" value="Bacteria"/>
</dbReference>
<accession>K9UR28</accession>
<dbReference type="KEGG" id="cmp:Cha6605_5853"/>
<reference evidence="1 2" key="1">
    <citation type="submission" date="2012-05" db="EMBL/GenBank/DDBJ databases">
        <title>Finished chromosome of genome of Chamaesiphon sp. PCC 6605.</title>
        <authorList>
            <consortium name="US DOE Joint Genome Institute"/>
            <person name="Gugger M."/>
            <person name="Coursin T."/>
            <person name="Rippka R."/>
            <person name="Tandeau De Marsac N."/>
            <person name="Huntemann M."/>
            <person name="Wei C.-L."/>
            <person name="Han J."/>
            <person name="Detter J.C."/>
            <person name="Han C."/>
            <person name="Tapia R."/>
            <person name="Chen A."/>
            <person name="Kyrpides N."/>
            <person name="Mavromatis K."/>
            <person name="Markowitz V."/>
            <person name="Szeto E."/>
            <person name="Ivanova N."/>
            <person name="Pagani I."/>
            <person name="Pati A."/>
            <person name="Goodwin L."/>
            <person name="Nordberg H.P."/>
            <person name="Cantor M.N."/>
            <person name="Hua S.X."/>
            <person name="Woyke T."/>
            <person name="Kerfeld C.A."/>
        </authorList>
    </citation>
    <scope>NUCLEOTIDE SEQUENCE [LARGE SCALE GENOMIC DNA]</scope>
    <source>
        <strain evidence="2">ATCC 27169 / PCC 6605</strain>
    </source>
</reference>
<sequence length="255" mass="28432">MVNTASPDRFLKTALIVGGGQGIGLGFVRRLLANNDLERVYATYRRLESATELLAIADSRLECFQMDLTDESQIAAVVHKIQAETTTLYYVINCVGVLHEGELQPEKSLRQIDSDRLLRYFQVNSVGAMLLFKQVQPLLKHQNRSILATISAKVGSIGDNQLGGWYGYRASKAALNMFIRTTAIEYKRTCPQAILVALHPGTTDTRLSLPFQRNVPPEKLFSVDRTVAQLLTVIDGLDPNDSGEFFSWDGSRLPW</sequence>
<evidence type="ECO:0000313" key="1">
    <source>
        <dbReference type="EMBL" id="AFY96704.1"/>
    </source>
</evidence>
<proteinExistence type="predicted"/>
<organism evidence="1 2">
    <name type="scientific">Chamaesiphon minutus (strain ATCC 27169 / PCC 6605)</name>
    <dbReference type="NCBI Taxonomy" id="1173020"/>
    <lineage>
        <taxon>Bacteria</taxon>
        <taxon>Bacillati</taxon>
        <taxon>Cyanobacteriota</taxon>
        <taxon>Cyanophyceae</taxon>
        <taxon>Gomontiellales</taxon>
        <taxon>Chamaesiphonaceae</taxon>
        <taxon>Chamaesiphon</taxon>
    </lineage>
</organism>
<dbReference type="CDD" id="cd05325">
    <property type="entry name" value="carb_red_sniffer_like_SDR_c"/>
    <property type="match status" value="1"/>
</dbReference>
<evidence type="ECO:0000313" key="2">
    <source>
        <dbReference type="Proteomes" id="UP000010366"/>
    </source>
</evidence>
<evidence type="ECO:0008006" key="3">
    <source>
        <dbReference type="Google" id="ProtNLM"/>
    </source>
</evidence>
<dbReference type="PANTHER" id="PTHR43544:SF12">
    <property type="entry name" value="NAD(P)-BINDING ROSSMANN-FOLD SUPERFAMILY PROTEIN"/>
    <property type="match status" value="1"/>
</dbReference>
<dbReference type="STRING" id="1173020.Cha6605_5853"/>
<keyword evidence="2" id="KW-1185">Reference proteome</keyword>
<protein>
    <recommendedName>
        <fullName evidence="3">Short-chain alcohol dehydrogenase</fullName>
    </recommendedName>
</protein>
<dbReference type="RefSeq" id="WP_015162779.1">
    <property type="nucleotide sequence ID" value="NC_019697.1"/>
</dbReference>
<dbReference type="EMBL" id="CP003600">
    <property type="protein sequence ID" value="AFY96704.1"/>
    <property type="molecule type" value="Genomic_DNA"/>
</dbReference>
<dbReference type="GO" id="GO:0005737">
    <property type="term" value="C:cytoplasm"/>
    <property type="evidence" value="ECO:0007669"/>
    <property type="project" value="TreeGrafter"/>
</dbReference>
<gene>
    <name evidence="1" type="ORF">Cha6605_5853</name>
</gene>
<dbReference type="Proteomes" id="UP000010366">
    <property type="component" value="Chromosome"/>
</dbReference>
<dbReference type="InterPro" id="IPR002347">
    <property type="entry name" value="SDR_fam"/>
</dbReference>